<dbReference type="Proteomes" id="UP001195483">
    <property type="component" value="Unassembled WGS sequence"/>
</dbReference>
<dbReference type="EMBL" id="JAEAOA010001598">
    <property type="protein sequence ID" value="KAK3604035.1"/>
    <property type="molecule type" value="Genomic_DNA"/>
</dbReference>
<evidence type="ECO:0000313" key="2">
    <source>
        <dbReference type="EMBL" id="KAK3604035.1"/>
    </source>
</evidence>
<sequence length="315" mass="34057">MPYRGPYCYRKWQFRRQRLLRIVVMILNPAHLHRLCVHVMKKAPTAVLTGKTELFTQSGIGVPNPKLETDAQKNFSAVRAATVVAQRNLLETIQGIQITSNTTVESGIAQNDTIVTRLEGTLKRSQAIGKPSFLNDGSVSVVVRYFMSDLNALLVSRDPYGASSGSKSQGPDPYGKKSGVYEPKSAGGNSPNKEMPVSSAQGGTYSGLIVDARGLNIKPALSPKVLDGEGNVVYGVERTDRSFNISQGIVGYAKNPESAKNNTRIKGNPLTVKAVKASGNASTDVVVSKEDSENLLSLYESQSFLREGRVIVLVD</sequence>
<accession>A0AAE0W8F0</accession>
<gene>
    <name evidence="2" type="ORF">CHS0354_026836</name>
</gene>
<feature type="region of interest" description="Disordered" evidence="1">
    <location>
        <begin position="160"/>
        <end position="200"/>
    </location>
</feature>
<organism evidence="2 3">
    <name type="scientific">Potamilus streckersoni</name>
    <dbReference type="NCBI Taxonomy" id="2493646"/>
    <lineage>
        <taxon>Eukaryota</taxon>
        <taxon>Metazoa</taxon>
        <taxon>Spiralia</taxon>
        <taxon>Lophotrochozoa</taxon>
        <taxon>Mollusca</taxon>
        <taxon>Bivalvia</taxon>
        <taxon>Autobranchia</taxon>
        <taxon>Heteroconchia</taxon>
        <taxon>Palaeoheterodonta</taxon>
        <taxon>Unionida</taxon>
        <taxon>Unionoidea</taxon>
        <taxon>Unionidae</taxon>
        <taxon>Ambleminae</taxon>
        <taxon>Lampsilini</taxon>
        <taxon>Potamilus</taxon>
    </lineage>
</organism>
<feature type="compositionally biased region" description="Polar residues" evidence="1">
    <location>
        <begin position="187"/>
        <end position="200"/>
    </location>
</feature>
<reference evidence="2" key="3">
    <citation type="submission" date="2023-05" db="EMBL/GenBank/DDBJ databases">
        <authorList>
            <person name="Smith C.H."/>
        </authorList>
    </citation>
    <scope>NUCLEOTIDE SEQUENCE</scope>
    <source>
        <strain evidence="2">CHS0354</strain>
        <tissue evidence="2">Mantle</tissue>
    </source>
</reference>
<keyword evidence="3" id="KW-1185">Reference proteome</keyword>
<evidence type="ECO:0000313" key="3">
    <source>
        <dbReference type="Proteomes" id="UP001195483"/>
    </source>
</evidence>
<protein>
    <submittedName>
        <fullName evidence="2">Uncharacterized protein</fullName>
    </submittedName>
</protein>
<reference evidence="2" key="2">
    <citation type="journal article" date="2021" name="Genome Biol. Evol.">
        <title>Developing a high-quality reference genome for a parasitic bivalve with doubly uniparental inheritance (Bivalvia: Unionida).</title>
        <authorList>
            <person name="Smith C.H."/>
        </authorList>
    </citation>
    <scope>NUCLEOTIDE SEQUENCE</scope>
    <source>
        <strain evidence="2">CHS0354</strain>
        <tissue evidence="2">Mantle</tissue>
    </source>
</reference>
<dbReference type="AlphaFoldDB" id="A0AAE0W8F0"/>
<proteinExistence type="predicted"/>
<name>A0AAE0W8F0_9BIVA</name>
<evidence type="ECO:0000256" key="1">
    <source>
        <dbReference type="SAM" id="MobiDB-lite"/>
    </source>
</evidence>
<reference evidence="2" key="1">
    <citation type="journal article" date="2021" name="Genome Biol. Evol.">
        <title>A High-Quality Reference Genome for a Parasitic Bivalve with Doubly Uniparental Inheritance (Bivalvia: Unionida).</title>
        <authorList>
            <person name="Smith C.H."/>
        </authorList>
    </citation>
    <scope>NUCLEOTIDE SEQUENCE</scope>
    <source>
        <strain evidence="2">CHS0354</strain>
    </source>
</reference>
<comment type="caution">
    <text evidence="2">The sequence shown here is derived from an EMBL/GenBank/DDBJ whole genome shotgun (WGS) entry which is preliminary data.</text>
</comment>